<sequence length="272" mass="28720">MAKDMRESKERKMKRQGMVIGAVILGCSFNFCRGSIDSWVELQSEIASDTEPGDAFGNSVAACGDVAIVGAPEDDDMAMSAGAAYIFNRQGTAWIEGQKLTASDSVWGDLFGWSVAISGDTALIGTPGGIDEKEYAGTAYLFQRDGDTWSQAQKLFDAQGADDDQFGWSVAIDGDCALVGAPENNSKGSAYLYKRDGASWTLQQKLIPADAGGDFGYAVSISGNTAVVGSRTNSNSNGTRAGAVYVYTREGVTWTLEQKLIASEDAAGGYLV</sequence>
<comment type="caution">
    <text evidence="4">The sequence shown here is derived from an EMBL/GenBank/DDBJ whole genome shotgun (WGS) entry which is preliminary data.</text>
</comment>
<dbReference type="Proteomes" id="UP000886162">
    <property type="component" value="Unassembled WGS sequence"/>
</dbReference>
<dbReference type="PANTHER" id="PTHR36220:SF1">
    <property type="entry name" value="GAMMA TUBULIN COMPLEX COMPONENT C-TERMINAL DOMAIN-CONTAINING PROTEIN"/>
    <property type="match status" value="1"/>
</dbReference>
<evidence type="ECO:0000313" key="4">
    <source>
        <dbReference type="EMBL" id="HDR46575.1"/>
    </source>
</evidence>
<dbReference type="InterPro" id="IPR013519">
    <property type="entry name" value="Int_alpha_beta-p"/>
</dbReference>
<dbReference type="EMBL" id="DSDO01000178">
    <property type="protein sequence ID" value="HDR46575.1"/>
    <property type="molecule type" value="Genomic_DNA"/>
</dbReference>
<reference evidence="4" key="1">
    <citation type="journal article" date="2020" name="mSystems">
        <title>Genome- and Community-Level Interaction Insights into Carbon Utilization and Element Cycling Functions of Hydrothermarchaeota in Hydrothermal Sediment.</title>
        <authorList>
            <person name="Zhou Z."/>
            <person name="Liu Y."/>
            <person name="Xu W."/>
            <person name="Pan J."/>
            <person name="Luo Z.H."/>
            <person name="Li M."/>
        </authorList>
    </citation>
    <scope>NUCLEOTIDE SEQUENCE [LARGE SCALE GENOMIC DNA]</scope>
    <source>
        <strain evidence="4">SpSt-1220</strain>
    </source>
</reference>
<gene>
    <name evidence="4" type="ORF">ENN94_02630</name>
</gene>
<keyword evidence="3" id="KW-0325">Glycoprotein</keyword>
<dbReference type="SMART" id="SM00191">
    <property type="entry name" value="Int_alpha"/>
    <property type="match status" value="4"/>
</dbReference>
<dbReference type="InterPro" id="IPR011043">
    <property type="entry name" value="Gal_Oxase/kelch_b-propeller"/>
</dbReference>
<dbReference type="PANTHER" id="PTHR36220">
    <property type="entry name" value="UNNAMED PRODUCT"/>
    <property type="match status" value="1"/>
</dbReference>
<protein>
    <recommendedName>
        <fullName evidence="5">PKD domain-containing protein</fullName>
    </recommendedName>
</protein>
<evidence type="ECO:0000256" key="1">
    <source>
        <dbReference type="ARBA" id="ARBA00022729"/>
    </source>
</evidence>
<dbReference type="Gene3D" id="2.130.10.130">
    <property type="entry name" value="Integrin alpha, N-terminal"/>
    <property type="match status" value="2"/>
</dbReference>
<dbReference type="InterPro" id="IPR013517">
    <property type="entry name" value="FG-GAP"/>
</dbReference>
<dbReference type="AlphaFoldDB" id="A0A831LRM0"/>
<evidence type="ECO:0000256" key="3">
    <source>
        <dbReference type="ARBA" id="ARBA00023180"/>
    </source>
</evidence>
<name>A0A831LRM0_9BACT</name>
<evidence type="ECO:0008006" key="5">
    <source>
        <dbReference type="Google" id="ProtNLM"/>
    </source>
</evidence>
<proteinExistence type="predicted"/>
<keyword evidence="2" id="KW-0677">Repeat</keyword>
<evidence type="ECO:0000256" key="2">
    <source>
        <dbReference type="ARBA" id="ARBA00022737"/>
    </source>
</evidence>
<accession>A0A831LRM0</accession>
<dbReference type="Pfam" id="PF14312">
    <property type="entry name" value="FG-GAP_2"/>
    <property type="match status" value="4"/>
</dbReference>
<organism evidence="4">
    <name type="scientific">Geoalkalibacter subterraneus</name>
    <dbReference type="NCBI Taxonomy" id="483547"/>
    <lineage>
        <taxon>Bacteria</taxon>
        <taxon>Pseudomonadati</taxon>
        <taxon>Thermodesulfobacteriota</taxon>
        <taxon>Desulfuromonadia</taxon>
        <taxon>Desulfuromonadales</taxon>
        <taxon>Geoalkalibacteraceae</taxon>
        <taxon>Geoalkalibacter</taxon>
    </lineage>
</organism>
<dbReference type="PROSITE" id="PS51257">
    <property type="entry name" value="PROKAR_LIPOPROTEIN"/>
    <property type="match status" value="1"/>
</dbReference>
<dbReference type="SUPFAM" id="SSF50965">
    <property type="entry name" value="Galactose oxidase, central domain"/>
    <property type="match status" value="1"/>
</dbReference>
<keyword evidence="1" id="KW-0732">Signal</keyword>
<dbReference type="InterPro" id="IPR028994">
    <property type="entry name" value="Integrin_alpha_N"/>
</dbReference>